<sequence length="77" mass="8584">MPFLLSRESKASNYAKDTDTDVGSVCSCDIKGDNRQQPASTTREITAKSSFSSSERITPEQLAKYKKMAMRNSMRIS</sequence>
<name>A0A9P9BID3_9PEZI</name>
<gene>
    <name evidence="2" type="ORF">B0I36DRAFT_369883</name>
</gene>
<evidence type="ECO:0000256" key="1">
    <source>
        <dbReference type="SAM" id="MobiDB-lite"/>
    </source>
</evidence>
<feature type="compositionally biased region" description="Polar residues" evidence="1">
    <location>
        <begin position="35"/>
        <end position="53"/>
    </location>
</feature>
<accession>A0A9P9BID3</accession>
<reference evidence="2" key="1">
    <citation type="journal article" date="2021" name="Nat. Commun.">
        <title>Genetic determinants of endophytism in the Arabidopsis root mycobiome.</title>
        <authorList>
            <person name="Mesny F."/>
            <person name="Miyauchi S."/>
            <person name="Thiergart T."/>
            <person name="Pickel B."/>
            <person name="Atanasova L."/>
            <person name="Karlsson M."/>
            <person name="Huettel B."/>
            <person name="Barry K.W."/>
            <person name="Haridas S."/>
            <person name="Chen C."/>
            <person name="Bauer D."/>
            <person name="Andreopoulos W."/>
            <person name="Pangilinan J."/>
            <person name="LaButti K."/>
            <person name="Riley R."/>
            <person name="Lipzen A."/>
            <person name="Clum A."/>
            <person name="Drula E."/>
            <person name="Henrissat B."/>
            <person name="Kohler A."/>
            <person name="Grigoriev I.V."/>
            <person name="Martin F.M."/>
            <person name="Hacquard S."/>
        </authorList>
    </citation>
    <scope>NUCLEOTIDE SEQUENCE</scope>
    <source>
        <strain evidence="2">MPI-CAGE-CH-0230</strain>
    </source>
</reference>
<keyword evidence="3" id="KW-1185">Reference proteome</keyword>
<feature type="region of interest" description="Disordered" evidence="1">
    <location>
        <begin position="1"/>
        <end position="20"/>
    </location>
</feature>
<dbReference type="EMBL" id="JAGTJQ010000015">
    <property type="protein sequence ID" value="KAH7012032.1"/>
    <property type="molecule type" value="Genomic_DNA"/>
</dbReference>
<protein>
    <submittedName>
        <fullName evidence="2">Uncharacterized protein</fullName>
    </submittedName>
</protein>
<comment type="caution">
    <text evidence="2">The sequence shown here is derived from an EMBL/GenBank/DDBJ whole genome shotgun (WGS) entry which is preliminary data.</text>
</comment>
<evidence type="ECO:0000313" key="3">
    <source>
        <dbReference type="Proteomes" id="UP000756346"/>
    </source>
</evidence>
<organism evidence="2 3">
    <name type="scientific">Microdochium trichocladiopsis</name>
    <dbReference type="NCBI Taxonomy" id="1682393"/>
    <lineage>
        <taxon>Eukaryota</taxon>
        <taxon>Fungi</taxon>
        <taxon>Dikarya</taxon>
        <taxon>Ascomycota</taxon>
        <taxon>Pezizomycotina</taxon>
        <taxon>Sordariomycetes</taxon>
        <taxon>Xylariomycetidae</taxon>
        <taxon>Xylariales</taxon>
        <taxon>Microdochiaceae</taxon>
        <taxon>Microdochium</taxon>
    </lineage>
</organism>
<evidence type="ECO:0000313" key="2">
    <source>
        <dbReference type="EMBL" id="KAH7012032.1"/>
    </source>
</evidence>
<dbReference type="AlphaFoldDB" id="A0A9P9BID3"/>
<feature type="region of interest" description="Disordered" evidence="1">
    <location>
        <begin position="32"/>
        <end position="53"/>
    </location>
</feature>
<dbReference type="RefSeq" id="XP_046004408.1">
    <property type="nucleotide sequence ID" value="XM_046159840.1"/>
</dbReference>
<dbReference type="Proteomes" id="UP000756346">
    <property type="component" value="Unassembled WGS sequence"/>
</dbReference>
<dbReference type="GeneID" id="70189386"/>
<proteinExistence type="predicted"/>